<evidence type="ECO:0000313" key="1">
    <source>
        <dbReference type="EMBL" id="KAK3082131.1"/>
    </source>
</evidence>
<sequence length="162" mass="19224">MLSFCRCLRPRRHSSSPAHNNLVVIDDGLIQIFHSVLLCYTPRGRTPSPLPHYQYHIAGQTMMIELHHLFNSNMSRDQLRERLGNQVKLTLYMQYLQEHGVDKGVKWMTMGWWARWRWMKEYRRGEGDIILEPAMVAWLDLVVEAAVAIWFMRNKRNEADEN</sequence>
<gene>
    <name evidence="1" type="ORF">LTS18_003391</name>
</gene>
<accession>A0ACC3DZF6</accession>
<keyword evidence="2" id="KW-1185">Reference proteome</keyword>
<proteinExistence type="predicted"/>
<evidence type="ECO:0000313" key="2">
    <source>
        <dbReference type="Proteomes" id="UP001186974"/>
    </source>
</evidence>
<dbReference type="Proteomes" id="UP001186974">
    <property type="component" value="Unassembled WGS sequence"/>
</dbReference>
<comment type="caution">
    <text evidence="1">The sequence shown here is derived from an EMBL/GenBank/DDBJ whole genome shotgun (WGS) entry which is preliminary data.</text>
</comment>
<name>A0ACC3DZF6_9PEZI</name>
<organism evidence="1 2">
    <name type="scientific">Coniosporium uncinatum</name>
    <dbReference type="NCBI Taxonomy" id="93489"/>
    <lineage>
        <taxon>Eukaryota</taxon>
        <taxon>Fungi</taxon>
        <taxon>Dikarya</taxon>
        <taxon>Ascomycota</taxon>
        <taxon>Pezizomycotina</taxon>
        <taxon>Dothideomycetes</taxon>
        <taxon>Dothideomycetes incertae sedis</taxon>
        <taxon>Coniosporium</taxon>
    </lineage>
</organism>
<reference evidence="1" key="1">
    <citation type="submission" date="2024-09" db="EMBL/GenBank/DDBJ databases">
        <title>Black Yeasts Isolated from many extreme environments.</title>
        <authorList>
            <person name="Coleine C."/>
            <person name="Stajich J.E."/>
            <person name="Selbmann L."/>
        </authorList>
    </citation>
    <scope>NUCLEOTIDE SEQUENCE</scope>
    <source>
        <strain evidence="1">CCFEE 5737</strain>
    </source>
</reference>
<protein>
    <submittedName>
        <fullName evidence="1">Uncharacterized protein</fullName>
    </submittedName>
</protein>
<dbReference type="EMBL" id="JAWDJW010000008">
    <property type="protein sequence ID" value="KAK3082131.1"/>
    <property type="molecule type" value="Genomic_DNA"/>
</dbReference>